<dbReference type="EMBL" id="KN846973">
    <property type="protein sequence ID" value="KIW78301.1"/>
    <property type="molecule type" value="Genomic_DNA"/>
</dbReference>
<dbReference type="Pfam" id="PF02798">
    <property type="entry name" value="GST_N"/>
    <property type="match status" value="1"/>
</dbReference>
<dbReference type="SFLD" id="SFLDG00358">
    <property type="entry name" value="Main_(cytGST)"/>
    <property type="match status" value="1"/>
</dbReference>
<dbReference type="OrthoDB" id="249703at2759"/>
<dbReference type="GO" id="GO:0043295">
    <property type="term" value="F:glutathione binding"/>
    <property type="evidence" value="ECO:0007669"/>
    <property type="project" value="TreeGrafter"/>
</dbReference>
<dbReference type="InterPro" id="IPR040079">
    <property type="entry name" value="Glutathione_S-Trfase"/>
</dbReference>
<dbReference type="GO" id="GO:0004364">
    <property type="term" value="F:glutathione transferase activity"/>
    <property type="evidence" value="ECO:0007669"/>
    <property type="project" value="UniProtKB-EC"/>
</dbReference>
<dbReference type="GO" id="GO:0005737">
    <property type="term" value="C:cytoplasm"/>
    <property type="evidence" value="ECO:0007669"/>
    <property type="project" value="TreeGrafter"/>
</dbReference>
<protein>
    <recommendedName>
        <fullName evidence="1">glutathione transferase</fullName>
        <ecNumber evidence="1">2.5.1.18</ecNumber>
    </recommendedName>
</protein>
<dbReference type="Proteomes" id="UP000053029">
    <property type="component" value="Unassembled WGS sequence"/>
</dbReference>
<evidence type="ECO:0000256" key="4">
    <source>
        <dbReference type="RuleBase" id="RU003494"/>
    </source>
</evidence>
<dbReference type="GO" id="GO:0006749">
    <property type="term" value="P:glutathione metabolic process"/>
    <property type="evidence" value="ECO:0007669"/>
    <property type="project" value="TreeGrafter"/>
</dbReference>
<organism evidence="7 8">
    <name type="scientific">Fonsecaea pedrosoi CBS 271.37</name>
    <dbReference type="NCBI Taxonomy" id="1442368"/>
    <lineage>
        <taxon>Eukaryota</taxon>
        <taxon>Fungi</taxon>
        <taxon>Dikarya</taxon>
        <taxon>Ascomycota</taxon>
        <taxon>Pezizomycotina</taxon>
        <taxon>Eurotiomycetes</taxon>
        <taxon>Chaetothyriomycetidae</taxon>
        <taxon>Chaetothyriales</taxon>
        <taxon>Herpotrichiellaceae</taxon>
        <taxon>Fonsecaea</taxon>
    </lineage>
</organism>
<evidence type="ECO:0000256" key="2">
    <source>
        <dbReference type="ARBA" id="ARBA00022679"/>
    </source>
</evidence>
<evidence type="ECO:0000313" key="8">
    <source>
        <dbReference type="Proteomes" id="UP000053029"/>
    </source>
</evidence>
<evidence type="ECO:0000313" key="7">
    <source>
        <dbReference type="EMBL" id="KIW78301.1"/>
    </source>
</evidence>
<gene>
    <name evidence="7" type="ORF">Z517_08136</name>
</gene>
<dbReference type="InterPro" id="IPR004046">
    <property type="entry name" value="GST_C"/>
</dbReference>
<dbReference type="PANTHER" id="PTHR43900">
    <property type="entry name" value="GLUTATHIONE S-TRANSFERASE RHO"/>
    <property type="match status" value="1"/>
</dbReference>
<dbReference type="Gene3D" id="1.20.1050.10">
    <property type="match status" value="1"/>
</dbReference>
<dbReference type="InterPro" id="IPR004045">
    <property type="entry name" value="Glutathione_S-Trfase_N"/>
</dbReference>
<dbReference type="PROSITE" id="PS50404">
    <property type="entry name" value="GST_NTER"/>
    <property type="match status" value="1"/>
</dbReference>
<evidence type="ECO:0000256" key="3">
    <source>
        <dbReference type="ARBA" id="ARBA00047960"/>
    </source>
</evidence>
<sequence length="236" mass="26550">MTVKLWTSPLSWNCVRVEHVLAEKGIEDVEMIPADLIGGKHKASRRSLNPKVTEDFREKSLFGRVPLLEDGDVVIFESRAIARYLCEKYAAVGPRLIPSEGTDAGTRGVWEMRLILEAVEFDVHVAPVISETIIRPALGKPTDEAVIARHKPKLLNCLDVLDKALSELPYMGGTEYSLADILYMPCMFTASRCLELFEGRPNLKRWWDTVSGREAWKRAVKPLDEGYGQVVPGWNK</sequence>
<evidence type="ECO:0000256" key="1">
    <source>
        <dbReference type="ARBA" id="ARBA00012452"/>
    </source>
</evidence>
<dbReference type="GeneID" id="25307626"/>
<feature type="domain" description="GST C-terminal" evidence="6">
    <location>
        <begin position="103"/>
        <end position="234"/>
    </location>
</feature>
<reference evidence="7 8" key="1">
    <citation type="submission" date="2015-01" db="EMBL/GenBank/DDBJ databases">
        <title>The Genome Sequence of Fonsecaea pedrosoi CBS 271.37.</title>
        <authorList>
            <consortium name="The Broad Institute Genomics Platform"/>
            <person name="Cuomo C."/>
            <person name="de Hoog S."/>
            <person name="Gorbushina A."/>
            <person name="Stielow B."/>
            <person name="Teixiera M."/>
            <person name="Abouelleil A."/>
            <person name="Chapman S.B."/>
            <person name="Priest M."/>
            <person name="Young S.K."/>
            <person name="Wortman J."/>
            <person name="Nusbaum C."/>
            <person name="Birren B."/>
        </authorList>
    </citation>
    <scope>NUCLEOTIDE SEQUENCE [LARGE SCALE GENOMIC DNA]</scope>
    <source>
        <strain evidence="7 8">CBS 271.37</strain>
    </source>
</reference>
<keyword evidence="8" id="KW-1185">Reference proteome</keyword>
<dbReference type="AlphaFoldDB" id="A0A0D2DKU7"/>
<keyword evidence="2" id="KW-0808">Transferase</keyword>
<dbReference type="HOGENOM" id="CLU_011226_5_1_1"/>
<evidence type="ECO:0000259" key="5">
    <source>
        <dbReference type="PROSITE" id="PS50404"/>
    </source>
</evidence>
<dbReference type="EC" id="2.5.1.18" evidence="1"/>
<dbReference type="STRING" id="1442368.A0A0D2DKU7"/>
<dbReference type="PANTHER" id="PTHR43900:SF3">
    <property type="entry name" value="GLUTATHIONE S-TRANSFERASE RHO"/>
    <property type="match status" value="1"/>
</dbReference>
<proteinExistence type="inferred from homology"/>
<dbReference type="PROSITE" id="PS50405">
    <property type="entry name" value="GST_CTER"/>
    <property type="match status" value="1"/>
</dbReference>
<dbReference type="InterPro" id="IPR010987">
    <property type="entry name" value="Glutathione-S-Trfase_C-like"/>
</dbReference>
<dbReference type="VEuPathDB" id="FungiDB:Z517_08136"/>
<dbReference type="Gene3D" id="3.40.30.10">
    <property type="entry name" value="Glutaredoxin"/>
    <property type="match status" value="1"/>
</dbReference>
<evidence type="ECO:0000259" key="6">
    <source>
        <dbReference type="PROSITE" id="PS50405"/>
    </source>
</evidence>
<dbReference type="InterPro" id="IPR036249">
    <property type="entry name" value="Thioredoxin-like_sf"/>
</dbReference>
<dbReference type="SUPFAM" id="SSF47616">
    <property type="entry name" value="GST C-terminal domain-like"/>
    <property type="match status" value="1"/>
</dbReference>
<comment type="similarity">
    <text evidence="4">Belongs to the GST superfamily.</text>
</comment>
<dbReference type="SUPFAM" id="SSF52833">
    <property type="entry name" value="Thioredoxin-like"/>
    <property type="match status" value="1"/>
</dbReference>
<dbReference type="SFLD" id="SFLDS00019">
    <property type="entry name" value="Glutathione_Transferase_(cytos"/>
    <property type="match status" value="1"/>
</dbReference>
<feature type="domain" description="GST N-terminal" evidence="5">
    <location>
        <begin position="1"/>
        <end position="93"/>
    </location>
</feature>
<dbReference type="InterPro" id="IPR036282">
    <property type="entry name" value="Glutathione-S-Trfase_C_sf"/>
</dbReference>
<dbReference type="Pfam" id="PF00043">
    <property type="entry name" value="GST_C"/>
    <property type="match status" value="1"/>
</dbReference>
<accession>A0A0D2DKU7</accession>
<name>A0A0D2DKU7_9EURO</name>
<dbReference type="RefSeq" id="XP_013282109.1">
    <property type="nucleotide sequence ID" value="XM_013426655.1"/>
</dbReference>
<comment type="catalytic activity">
    <reaction evidence="3">
        <text>RX + glutathione = an S-substituted glutathione + a halide anion + H(+)</text>
        <dbReference type="Rhea" id="RHEA:16437"/>
        <dbReference type="ChEBI" id="CHEBI:15378"/>
        <dbReference type="ChEBI" id="CHEBI:16042"/>
        <dbReference type="ChEBI" id="CHEBI:17792"/>
        <dbReference type="ChEBI" id="CHEBI:57925"/>
        <dbReference type="ChEBI" id="CHEBI:90779"/>
        <dbReference type="EC" id="2.5.1.18"/>
    </reaction>
</comment>